<dbReference type="EMBL" id="BDIP01009919">
    <property type="protein sequence ID" value="GIQ92530.1"/>
    <property type="molecule type" value="Genomic_DNA"/>
</dbReference>
<feature type="non-terminal residue" evidence="2">
    <location>
        <position position="1"/>
    </location>
</feature>
<evidence type="ECO:0000313" key="3">
    <source>
        <dbReference type="Proteomes" id="UP000265618"/>
    </source>
</evidence>
<keyword evidence="3" id="KW-1185">Reference proteome</keyword>
<reference evidence="2 3" key="1">
    <citation type="journal article" date="2018" name="PLoS ONE">
        <title>The draft genome of Kipferlia bialata reveals reductive genome evolution in fornicate parasites.</title>
        <authorList>
            <person name="Tanifuji G."/>
            <person name="Takabayashi S."/>
            <person name="Kume K."/>
            <person name="Takagi M."/>
            <person name="Nakayama T."/>
            <person name="Kamikawa R."/>
            <person name="Inagaki Y."/>
            <person name="Hashimoto T."/>
        </authorList>
    </citation>
    <scope>NUCLEOTIDE SEQUENCE [LARGE SCALE GENOMIC DNA]</scope>
    <source>
        <strain evidence="2">NY0173</strain>
    </source>
</reference>
<accession>A0A9K3DDZ6</accession>
<feature type="non-terminal residue" evidence="2">
    <location>
        <position position="38"/>
    </location>
</feature>
<evidence type="ECO:0000313" key="2">
    <source>
        <dbReference type="EMBL" id="GIQ92530.1"/>
    </source>
</evidence>
<organism evidence="2 3">
    <name type="scientific">Kipferlia bialata</name>
    <dbReference type="NCBI Taxonomy" id="797122"/>
    <lineage>
        <taxon>Eukaryota</taxon>
        <taxon>Metamonada</taxon>
        <taxon>Carpediemonas-like organisms</taxon>
        <taxon>Kipferlia</taxon>
    </lineage>
</organism>
<evidence type="ECO:0000256" key="1">
    <source>
        <dbReference type="SAM" id="MobiDB-lite"/>
    </source>
</evidence>
<name>A0A9K3DDZ6_9EUKA</name>
<gene>
    <name evidence="2" type="ORF">KIPB_016354</name>
</gene>
<dbReference type="AlphaFoldDB" id="A0A9K3DDZ6"/>
<dbReference type="Proteomes" id="UP000265618">
    <property type="component" value="Unassembled WGS sequence"/>
</dbReference>
<comment type="caution">
    <text evidence="2">The sequence shown here is derived from an EMBL/GenBank/DDBJ whole genome shotgun (WGS) entry which is preliminary data.</text>
</comment>
<feature type="region of interest" description="Disordered" evidence="1">
    <location>
        <begin position="1"/>
        <end position="38"/>
    </location>
</feature>
<proteinExistence type="predicted"/>
<protein>
    <submittedName>
        <fullName evidence="2">Uncharacterized protein</fullName>
    </submittedName>
</protein>
<sequence>ANAAGTPVIKSLQPSRFGSASDKKLPVVGQHPASLNPP</sequence>